<name>A0A1Y1MHP2_PHOPY</name>
<organism evidence="2">
    <name type="scientific">Photinus pyralis</name>
    <name type="common">Common eastern firefly</name>
    <name type="synonym">Lampyris pyralis</name>
    <dbReference type="NCBI Taxonomy" id="7054"/>
    <lineage>
        <taxon>Eukaryota</taxon>
        <taxon>Metazoa</taxon>
        <taxon>Ecdysozoa</taxon>
        <taxon>Arthropoda</taxon>
        <taxon>Hexapoda</taxon>
        <taxon>Insecta</taxon>
        <taxon>Pterygota</taxon>
        <taxon>Neoptera</taxon>
        <taxon>Endopterygota</taxon>
        <taxon>Coleoptera</taxon>
        <taxon>Polyphaga</taxon>
        <taxon>Elateriformia</taxon>
        <taxon>Elateroidea</taxon>
        <taxon>Lampyridae</taxon>
        <taxon>Lampyrinae</taxon>
        <taxon>Photinus</taxon>
    </lineage>
</organism>
<dbReference type="EMBL" id="GEZM01030918">
    <property type="protein sequence ID" value="JAV85161.1"/>
    <property type="molecule type" value="Transcribed_RNA"/>
</dbReference>
<feature type="region of interest" description="Disordered" evidence="1">
    <location>
        <begin position="1"/>
        <end position="55"/>
    </location>
</feature>
<reference evidence="2" key="1">
    <citation type="journal article" date="2016" name="Sci. Rep.">
        <title>Molecular characterization of firefly nuptial gifts: a multi-omics approach sheds light on postcopulatory sexual selection.</title>
        <authorList>
            <person name="Al-Wathiqui N."/>
            <person name="Fallon T.R."/>
            <person name="South A."/>
            <person name="Weng J.K."/>
            <person name="Lewis S.M."/>
        </authorList>
    </citation>
    <scope>NUCLEOTIDE SEQUENCE</scope>
</reference>
<feature type="region of interest" description="Disordered" evidence="1">
    <location>
        <begin position="79"/>
        <end position="124"/>
    </location>
</feature>
<accession>A0A1Y1MHP2</accession>
<evidence type="ECO:0000313" key="2">
    <source>
        <dbReference type="EMBL" id="JAV85161.1"/>
    </source>
</evidence>
<proteinExistence type="predicted"/>
<dbReference type="AlphaFoldDB" id="A0A1Y1MHP2"/>
<protein>
    <submittedName>
        <fullName evidence="2">Uncharacterized protein</fullName>
    </submittedName>
</protein>
<feature type="compositionally biased region" description="Polar residues" evidence="1">
    <location>
        <begin position="21"/>
        <end position="32"/>
    </location>
</feature>
<feature type="compositionally biased region" description="Gly residues" evidence="1">
    <location>
        <begin position="38"/>
        <end position="52"/>
    </location>
</feature>
<evidence type="ECO:0000256" key="1">
    <source>
        <dbReference type="SAM" id="MobiDB-lite"/>
    </source>
</evidence>
<sequence>MADHLVDGPPNAKRQKLDPFQGTSDSSVSMQHAFNYGLGPGHGLGQTPGGGQPDLLQHWNIRQQQNVLSNMDMFDLENDLPDELMSSGGSWGMVSDPLGNNKPPAQGPGPGGLQNGVENSDGTNSLRQMQLNHHLLQQVIPLYYKFIEDY</sequence>